<proteinExistence type="predicted"/>
<dbReference type="InterPro" id="IPR029069">
    <property type="entry name" value="HotDog_dom_sf"/>
</dbReference>
<name>A0ABP6BZS7_9ACTN</name>
<dbReference type="InterPro" id="IPR006683">
    <property type="entry name" value="Thioestr_dom"/>
</dbReference>
<gene>
    <name evidence="3" type="ORF">GCM10010411_30860</name>
</gene>
<dbReference type="SUPFAM" id="SSF54637">
    <property type="entry name" value="Thioesterase/thiol ester dehydrase-isomerase"/>
    <property type="match status" value="1"/>
</dbReference>
<dbReference type="Pfam" id="PF03061">
    <property type="entry name" value="4HBT"/>
    <property type="match status" value="1"/>
</dbReference>
<reference evidence="4" key="1">
    <citation type="journal article" date="2019" name="Int. J. Syst. Evol. Microbiol.">
        <title>The Global Catalogue of Microorganisms (GCM) 10K type strain sequencing project: providing services to taxonomists for standard genome sequencing and annotation.</title>
        <authorList>
            <consortium name="The Broad Institute Genomics Platform"/>
            <consortium name="The Broad Institute Genome Sequencing Center for Infectious Disease"/>
            <person name="Wu L."/>
            <person name="Ma J."/>
        </authorList>
    </citation>
    <scope>NUCLEOTIDE SEQUENCE [LARGE SCALE GENOMIC DNA]</scope>
    <source>
        <strain evidence="4">JCM 6833</strain>
    </source>
</reference>
<dbReference type="CDD" id="cd03443">
    <property type="entry name" value="PaaI_thioesterase"/>
    <property type="match status" value="1"/>
</dbReference>
<comment type="caution">
    <text evidence="3">The sequence shown here is derived from an EMBL/GenBank/DDBJ whole genome shotgun (WGS) entry which is preliminary data.</text>
</comment>
<organism evidence="3 4">
    <name type="scientific">Actinomadura fulvescens</name>
    <dbReference type="NCBI Taxonomy" id="46160"/>
    <lineage>
        <taxon>Bacteria</taxon>
        <taxon>Bacillati</taxon>
        <taxon>Actinomycetota</taxon>
        <taxon>Actinomycetes</taxon>
        <taxon>Streptosporangiales</taxon>
        <taxon>Thermomonosporaceae</taxon>
        <taxon>Actinomadura</taxon>
    </lineage>
</organism>
<protein>
    <recommendedName>
        <fullName evidence="2">Thioesterase domain-containing protein</fullName>
    </recommendedName>
</protein>
<accession>A0ABP6BZS7</accession>
<evidence type="ECO:0000259" key="2">
    <source>
        <dbReference type="Pfam" id="PF03061"/>
    </source>
</evidence>
<evidence type="ECO:0000313" key="3">
    <source>
        <dbReference type="EMBL" id="GAA2595329.1"/>
    </source>
</evidence>
<evidence type="ECO:0000256" key="1">
    <source>
        <dbReference type="ARBA" id="ARBA00022801"/>
    </source>
</evidence>
<dbReference type="Proteomes" id="UP001501509">
    <property type="component" value="Unassembled WGS sequence"/>
</dbReference>
<dbReference type="Gene3D" id="3.10.129.10">
    <property type="entry name" value="Hotdog Thioesterase"/>
    <property type="match status" value="1"/>
</dbReference>
<keyword evidence="4" id="KW-1185">Reference proteome</keyword>
<dbReference type="EMBL" id="BAAATD010000003">
    <property type="protein sequence ID" value="GAA2595329.1"/>
    <property type="molecule type" value="Genomic_DNA"/>
</dbReference>
<dbReference type="InterPro" id="IPR003736">
    <property type="entry name" value="PAAI_dom"/>
</dbReference>
<feature type="domain" description="Thioesterase" evidence="2">
    <location>
        <begin position="6"/>
        <end position="55"/>
    </location>
</feature>
<evidence type="ECO:0000313" key="4">
    <source>
        <dbReference type="Proteomes" id="UP001501509"/>
    </source>
</evidence>
<dbReference type="RefSeq" id="WP_344541431.1">
    <property type="nucleotide sequence ID" value="NZ_BAAATD010000003.1"/>
</dbReference>
<sequence>MGRRPGASTTTLESKTNFFRAVRSGHVRAVARPLHVGRTSIVVQTDLYDAEGRRVAQVTQTQAVLRS</sequence>
<keyword evidence="1" id="KW-0378">Hydrolase</keyword>
<dbReference type="NCBIfam" id="TIGR00369">
    <property type="entry name" value="unchar_dom_1"/>
    <property type="match status" value="1"/>
</dbReference>